<dbReference type="EMBL" id="JBJJXI010000170">
    <property type="protein sequence ID" value="KAL3384525.1"/>
    <property type="molecule type" value="Genomic_DNA"/>
</dbReference>
<organism evidence="1 2">
    <name type="scientific">Trichogramma kaykai</name>
    <dbReference type="NCBI Taxonomy" id="54128"/>
    <lineage>
        <taxon>Eukaryota</taxon>
        <taxon>Metazoa</taxon>
        <taxon>Ecdysozoa</taxon>
        <taxon>Arthropoda</taxon>
        <taxon>Hexapoda</taxon>
        <taxon>Insecta</taxon>
        <taxon>Pterygota</taxon>
        <taxon>Neoptera</taxon>
        <taxon>Endopterygota</taxon>
        <taxon>Hymenoptera</taxon>
        <taxon>Apocrita</taxon>
        <taxon>Proctotrupomorpha</taxon>
        <taxon>Chalcidoidea</taxon>
        <taxon>Trichogrammatidae</taxon>
        <taxon>Trichogramma</taxon>
    </lineage>
</organism>
<dbReference type="Proteomes" id="UP001627154">
    <property type="component" value="Unassembled WGS sequence"/>
</dbReference>
<reference evidence="1 2" key="1">
    <citation type="journal article" date="2024" name="bioRxiv">
        <title>A reference genome for Trichogramma kaykai: A tiny desert-dwelling parasitoid wasp with competing sex-ratio distorters.</title>
        <authorList>
            <person name="Culotta J."/>
            <person name="Lindsey A.R."/>
        </authorList>
    </citation>
    <scope>NUCLEOTIDE SEQUENCE [LARGE SCALE GENOMIC DNA]</scope>
    <source>
        <strain evidence="1 2">KSX58</strain>
    </source>
</reference>
<accession>A0ABD2VVI3</accession>
<comment type="caution">
    <text evidence="1">The sequence shown here is derived from an EMBL/GenBank/DDBJ whole genome shotgun (WGS) entry which is preliminary data.</text>
</comment>
<evidence type="ECO:0000313" key="2">
    <source>
        <dbReference type="Proteomes" id="UP001627154"/>
    </source>
</evidence>
<name>A0ABD2VVI3_9HYME</name>
<proteinExistence type="predicted"/>
<dbReference type="AlphaFoldDB" id="A0ABD2VVI3"/>
<keyword evidence="2" id="KW-1185">Reference proteome</keyword>
<protein>
    <submittedName>
        <fullName evidence="1">Uncharacterized protein</fullName>
    </submittedName>
</protein>
<sequence>MVSLASKSQKLTKVKKKEKRKITSYQSQKTFQAPRTLKSLEIIRYKSIDKNKKEDSSKDMVHIGKKVVALLRLPLKLDHCLYSTESRW</sequence>
<evidence type="ECO:0000313" key="1">
    <source>
        <dbReference type="EMBL" id="KAL3384525.1"/>
    </source>
</evidence>
<gene>
    <name evidence="1" type="ORF">TKK_019624</name>
</gene>